<organism evidence="1 2">
    <name type="scientific">Duganella aceris</name>
    <dbReference type="NCBI Taxonomy" id="2703883"/>
    <lineage>
        <taxon>Bacteria</taxon>
        <taxon>Pseudomonadati</taxon>
        <taxon>Pseudomonadota</taxon>
        <taxon>Betaproteobacteria</taxon>
        <taxon>Burkholderiales</taxon>
        <taxon>Oxalobacteraceae</taxon>
        <taxon>Telluria group</taxon>
        <taxon>Duganella</taxon>
    </lineage>
</organism>
<sequence length="145" mass="15718">MTTAHRAIRQAMVDRLKAAPALVGGRVFANRDRSIGVDSPNAIVVRLRRSVCQLASVIGGPTNWTTLVSVECYGRAASDDSPADQVVDDVFAKLAVDPTLGGLVMECVPYEGDTLNWDSEELDEKLECITAIFEIKHQTTGRTLT</sequence>
<gene>
    <name evidence="1" type="ORF">GW587_19395</name>
</gene>
<dbReference type="SUPFAM" id="SSF143749">
    <property type="entry name" value="Phage tail protein-like"/>
    <property type="match status" value="1"/>
</dbReference>
<proteinExistence type="predicted"/>
<evidence type="ECO:0008006" key="3">
    <source>
        <dbReference type="Google" id="ProtNLM"/>
    </source>
</evidence>
<keyword evidence="2" id="KW-1185">Reference proteome</keyword>
<evidence type="ECO:0000313" key="2">
    <source>
        <dbReference type="Proteomes" id="UP000666369"/>
    </source>
</evidence>
<dbReference type="InterPro" id="IPR035934">
    <property type="entry name" value="Phage_tail_protein-like_sf"/>
</dbReference>
<dbReference type="InterPro" id="IPR038512">
    <property type="entry name" value="GpU-like_sf"/>
</dbReference>
<name>A0ABX0FP47_9BURK</name>
<reference evidence="2" key="1">
    <citation type="submission" date="2023-07" db="EMBL/GenBank/DDBJ databases">
        <title>Duganella aceri sp. nov., isolated from tree sap.</title>
        <authorList>
            <person name="Kim I.S."/>
        </authorList>
    </citation>
    <scope>NUCLEOTIDE SEQUENCE [LARGE SCALE GENOMIC DNA]</scope>
    <source>
        <strain evidence="2">SAP-35</strain>
    </source>
</reference>
<evidence type="ECO:0000313" key="1">
    <source>
        <dbReference type="EMBL" id="NGZ86412.1"/>
    </source>
</evidence>
<comment type="caution">
    <text evidence="1">The sequence shown here is derived from an EMBL/GenBank/DDBJ whole genome shotgun (WGS) entry which is preliminary data.</text>
</comment>
<dbReference type="Gene3D" id="3.30.70.1700">
    <property type="entry name" value="Phage minor tail protein U"/>
    <property type="match status" value="1"/>
</dbReference>
<dbReference type="EMBL" id="JAADJT010000009">
    <property type="protein sequence ID" value="NGZ86412.1"/>
    <property type="molecule type" value="Genomic_DNA"/>
</dbReference>
<protein>
    <recommendedName>
        <fullName evidence="3">DUF3168 domain-containing protein</fullName>
    </recommendedName>
</protein>
<dbReference type="RefSeq" id="WP_166106262.1">
    <property type="nucleotide sequence ID" value="NZ_JAADJT010000009.1"/>
</dbReference>
<dbReference type="Proteomes" id="UP000666369">
    <property type="component" value="Unassembled WGS sequence"/>
</dbReference>
<accession>A0ABX0FP47</accession>